<dbReference type="EMBL" id="AQGS01000041">
    <property type="protein sequence ID" value="EPS44591.1"/>
    <property type="molecule type" value="Genomic_DNA"/>
</dbReference>
<evidence type="ECO:0000256" key="1">
    <source>
        <dbReference type="SAM" id="MobiDB-lite"/>
    </source>
</evidence>
<protein>
    <recommendedName>
        <fullName evidence="2">F-box domain-containing protein</fullName>
    </recommendedName>
</protein>
<organism evidence="3 4">
    <name type="scientific">Dactylellina haptotyla (strain CBS 200.50)</name>
    <name type="common">Nematode-trapping fungus</name>
    <name type="synonym">Monacrosporium haptotylum</name>
    <dbReference type="NCBI Taxonomy" id="1284197"/>
    <lineage>
        <taxon>Eukaryota</taxon>
        <taxon>Fungi</taxon>
        <taxon>Dikarya</taxon>
        <taxon>Ascomycota</taxon>
        <taxon>Pezizomycotina</taxon>
        <taxon>Orbiliomycetes</taxon>
        <taxon>Orbiliales</taxon>
        <taxon>Orbiliaceae</taxon>
        <taxon>Dactylellina</taxon>
    </lineage>
</organism>
<comment type="caution">
    <text evidence="3">The sequence shown here is derived from an EMBL/GenBank/DDBJ whole genome shotgun (WGS) entry which is preliminary data.</text>
</comment>
<dbReference type="OrthoDB" id="5396937at2759"/>
<feature type="region of interest" description="Disordered" evidence="1">
    <location>
        <begin position="530"/>
        <end position="566"/>
    </location>
</feature>
<feature type="domain" description="F-box" evidence="2">
    <location>
        <begin position="196"/>
        <end position="244"/>
    </location>
</feature>
<name>S8AUE6_DACHA</name>
<evidence type="ECO:0000313" key="4">
    <source>
        <dbReference type="Proteomes" id="UP000015100"/>
    </source>
</evidence>
<dbReference type="eggNOG" id="ENOG502S9GA">
    <property type="taxonomic scope" value="Eukaryota"/>
</dbReference>
<dbReference type="InterPro" id="IPR001810">
    <property type="entry name" value="F-box_dom"/>
</dbReference>
<dbReference type="Proteomes" id="UP000015100">
    <property type="component" value="Unassembled WGS sequence"/>
</dbReference>
<proteinExistence type="predicted"/>
<dbReference type="STRING" id="1284197.S8AUE6"/>
<dbReference type="Pfam" id="PF00646">
    <property type="entry name" value="F-box"/>
    <property type="match status" value="1"/>
</dbReference>
<evidence type="ECO:0000313" key="3">
    <source>
        <dbReference type="EMBL" id="EPS44591.1"/>
    </source>
</evidence>
<evidence type="ECO:0000259" key="2">
    <source>
        <dbReference type="PROSITE" id="PS50181"/>
    </source>
</evidence>
<dbReference type="SMART" id="SM00256">
    <property type="entry name" value="FBOX"/>
    <property type="match status" value="1"/>
</dbReference>
<reference evidence="4" key="2">
    <citation type="submission" date="2013-04" db="EMBL/GenBank/DDBJ databases">
        <title>Genomic mechanisms accounting for the adaptation to parasitism in nematode-trapping fungi.</title>
        <authorList>
            <person name="Ahren D.G."/>
        </authorList>
    </citation>
    <scope>NUCLEOTIDE SEQUENCE [LARGE SCALE GENOMIC DNA]</scope>
    <source>
        <strain evidence="4">CBS 200.50</strain>
    </source>
</reference>
<accession>S8AUE6</accession>
<reference evidence="3 4" key="1">
    <citation type="journal article" date="2013" name="PLoS Genet.">
        <title>Genomic mechanisms accounting for the adaptation to parasitism in nematode-trapping fungi.</title>
        <authorList>
            <person name="Meerupati T."/>
            <person name="Andersson K.M."/>
            <person name="Friman E."/>
            <person name="Kumar D."/>
            <person name="Tunlid A."/>
            <person name="Ahren D."/>
        </authorList>
    </citation>
    <scope>NUCLEOTIDE SEQUENCE [LARGE SCALE GENOMIC DNA]</scope>
    <source>
        <strain evidence="3 4">CBS 200.50</strain>
    </source>
</reference>
<keyword evidence="4" id="KW-1185">Reference proteome</keyword>
<dbReference type="HOGENOM" id="CLU_035049_0_0_1"/>
<dbReference type="AlphaFoldDB" id="S8AUE6"/>
<dbReference type="PROSITE" id="PS50181">
    <property type="entry name" value="FBOX"/>
    <property type="match status" value="1"/>
</dbReference>
<feature type="compositionally biased region" description="Acidic residues" evidence="1">
    <location>
        <begin position="532"/>
        <end position="549"/>
    </location>
</feature>
<dbReference type="OMA" id="DIPCTQI"/>
<gene>
    <name evidence="3" type="ORF">H072_1408</name>
</gene>
<sequence>MATTTIDQPGPLIQWPQYEKPNNPLASSSFSCNSALSELEHPAENSLINKCASSSDTVGVIGAGRPPHPMTTSVDTKCRRIVQTPSIATPDTNRSLKMGRARSDGNARYIKGVFSRLSSRIFAVGKQKNASTDLTKQESESAQYLRRCSLQSDKPLATCNREVVSGSGLRRSWLFDKKMIPVVALETTPKERPSAGSLFFRLPVELRLEIVTKLIYSDIISLRKASRSFNDLIVSNEHEITRRQIQVFIEPRYTILYPPDSPTKPTFAYLSKLATKSIAASELSRALVTQLYDEFQDKYFEPHSSDAKPLIVRYMTERLRFSIMVIQHFLEQFAERKLRHDRHNGYASRADDIQLQEAIMEKYYTSEQLIEASDFYRLTLYLLWQNVSVCGANERMKRIWAILTDTLPAVQDITKFMIVGGVPALRNVYRNRKPASRRKAMARFSTLYKSEQARATNVGATLLPRVYQPPENMRRYSKLAISPNIFHLWIHPAQNVLFRNDLIDGLNQFRCIDDIVGTLLEGWEEWAYGTQEDAESDSDDDTEDGDEISEISVPPTRDSCGISVDS</sequence>